<gene>
    <name evidence="1" type="ORF">Bca52824_038096</name>
</gene>
<evidence type="ECO:0000313" key="1">
    <source>
        <dbReference type="EMBL" id="KAG2291427.1"/>
    </source>
</evidence>
<sequence length="162" mass="18846">MAAEIDVSLSVRVFEELTSVSSLDDGLLFIKMHPSYNVIGRHPNKTPDWQRSYFFVKCDDSAFEDPPDDDYRILWNTLLGRTSSLTRTISSYTNCFLPLLFFYAADHPTSRDYPEDFLTSTRAVEGLAQKHWGNISWERVHRSIDRISRSKSILFFYFNTTL</sequence>
<dbReference type="Proteomes" id="UP000886595">
    <property type="component" value="Unassembled WGS sequence"/>
</dbReference>
<organism evidence="1 2">
    <name type="scientific">Brassica carinata</name>
    <name type="common">Ethiopian mustard</name>
    <name type="synonym">Abyssinian cabbage</name>
    <dbReference type="NCBI Taxonomy" id="52824"/>
    <lineage>
        <taxon>Eukaryota</taxon>
        <taxon>Viridiplantae</taxon>
        <taxon>Streptophyta</taxon>
        <taxon>Embryophyta</taxon>
        <taxon>Tracheophyta</taxon>
        <taxon>Spermatophyta</taxon>
        <taxon>Magnoliopsida</taxon>
        <taxon>eudicotyledons</taxon>
        <taxon>Gunneridae</taxon>
        <taxon>Pentapetalae</taxon>
        <taxon>rosids</taxon>
        <taxon>malvids</taxon>
        <taxon>Brassicales</taxon>
        <taxon>Brassicaceae</taxon>
        <taxon>Brassiceae</taxon>
        <taxon>Brassica</taxon>
    </lineage>
</organism>
<name>A0A8X7RNZ4_BRACI</name>
<comment type="caution">
    <text evidence="1">The sequence shown here is derived from an EMBL/GenBank/DDBJ whole genome shotgun (WGS) entry which is preliminary data.</text>
</comment>
<dbReference type="AlphaFoldDB" id="A0A8X7RNZ4"/>
<keyword evidence="2" id="KW-1185">Reference proteome</keyword>
<dbReference type="EMBL" id="JAAMPC010000009">
    <property type="protein sequence ID" value="KAG2291427.1"/>
    <property type="molecule type" value="Genomic_DNA"/>
</dbReference>
<reference evidence="1 2" key="1">
    <citation type="submission" date="2020-02" db="EMBL/GenBank/DDBJ databases">
        <authorList>
            <person name="Ma Q."/>
            <person name="Huang Y."/>
            <person name="Song X."/>
            <person name="Pei D."/>
        </authorList>
    </citation>
    <scope>NUCLEOTIDE SEQUENCE [LARGE SCALE GENOMIC DNA]</scope>
    <source>
        <strain evidence="1">Sxm20200214</strain>
        <tissue evidence="1">Leaf</tissue>
    </source>
</reference>
<accession>A0A8X7RNZ4</accession>
<evidence type="ECO:0000313" key="2">
    <source>
        <dbReference type="Proteomes" id="UP000886595"/>
    </source>
</evidence>
<protein>
    <submittedName>
        <fullName evidence="1">Uncharacterized protein</fullName>
    </submittedName>
</protein>
<proteinExistence type="predicted"/>